<feature type="transmembrane region" description="Helical" evidence="6">
    <location>
        <begin position="16"/>
        <end position="36"/>
    </location>
</feature>
<dbReference type="Gene3D" id="3.40.50.1820">
    <property type="entry name" value="alpha/beta hydrolase"/>
    <property type="match status" value="1"/>
</dbReference>
<evidence type="ECO:0000256" key="2">
    <source>
        <dbReference type="ARBA" id="ARBA00009824"/>
    </source>
</evidence>
<evidence type="ECO:0000256" key="6">
    <source>
        <dbReference type="SAM" id="Phobius"/>
    </source>
</evidence>
<dbReference type="PANTHER" id="PTHR17920">
    <property type="entry name" value="TRANSMEMBRANE AND COILED-COIL DOMAIN-CONTAINING PROTEIN 4 TMCO4"/>
    <property type="match status" value="1"/>
</dbReference>
<evidence type="ECO:0000313" key="7">
    <source>
        <dbReference type="EMBL" id="CUC09524.1"/>
    </source>
</evidence>
<keyword evidence="5 6" id="KW-0472">Membrane</keyword>
<dbReference type="Pfam" id="PF05277">
    <property type="entry name" value="DUF726"/>
    <property type="match status" value="1"/>
</dbReference>
<comment type="subcellular location">
    <subcellularLocation>
        <location evidence="1">Membrane</location>
        <topology evidence="1">Multi-pass membrane protein</topology>
    </subcellularLocation>
</comment>
<dbReference type="InterPro" id="IPR007941">
    <property type="entry name" value="DUF726"/>
</dbReference>
<organism evidence="7">
    <name type="scientific">Chromera velia CCMP2878</name>
    <dbReference type="NCBI Taxonomy" id="1169474"/>
    <lineage>
        <taxon>Eukaryota</taxon>
        <taxon>Sar</taxon>
        <taxon>Alveolata</taxon>
        <taxon>Colpodellida</taxon>
        <taxon>Chromeraceae</taxon>
        <taxon>Chromera</taxon>
    </lineage>
</organism>
<evidence type="ECO:0000256" key="4">
    <source>
        <dbReference type="ARBA" id="ARBA00022989"/>
    </source>
</evidence>
<evidence type="ECO:0000256" key="5">
    <source>
        <dbReference type="ARBA" id="ARBA00023136"/>
    </source>
</evidence>
<dbReference type="GO" id="GO:0016020">
    <property type="term" value="C:membrane"/>
    <property type="evidence" value="ECO:0007669"/>
    <property type="project" value="UniProtKB-SubCell"/>
</dbReference>
<keyword evidence="3 6" id="KW-0812">Transmembrane</keyword>
<dbReference type="VEuPathDB" id="CryptoDB:Cvel_20900"/>
<gene>
    <name evidence="7" type="ORF">Cvel_20900.t2</name>
</gene>
<protein>
    <submittedName>
        <fullName evidence="7">Uncharacterized protein</fullName>
    </submittedName>
</protein>
<dbReference type="InterPro" id="IPR029058">
    <property type="entry name" value="AB_hydrolase_fold"/>
</dbReference>
<evidence type="ECO:0000256" key="1">
    <source>
        <dbReference type="ARBA" id="ARBA00004141"/>
    </source>
</evidence>
<evidence type="ECO:0000256" key="3">
    <source>
        <dbReference type="ARBA" id="ARBA00022692"/>
    </source>
</evidence>
<dbReference type="SUPFAM" id="SSF53474">
    <property type="entry name" value="alpha/beta-Hydrolases"/>
    <property type="match status" value="1"/>
</dbReference>
<accession>A0A0K6S7P2</accession>
<proteinExistence type="inferred from homology"/>
<sequence length="195" mass="21396">MQDLITEEVATQAGKLWLALSVGAVSMSLAWPVALLRSTASLDNAWMVARNRAQQAGVLLADAVSNRQVVGQRPVSLYGYSFGAAVIFYCLQELSRQGCVNTVQHACLMGLPETNSSAEWRRARCAVSGRLVNVYSSSDWVLGFLYRYMEFGLQVAGLKAVDLQGVENVEVSGVIRHHRDYPKRVPDLMALVGFD</sequence>
<dbReference type="PANTHER" id="PTHR17920:SF3">
    <property type="entry name" value="TRANSMEMBRANE AND COILED-COIL DOMAIN-CONTAINING PROTEIN 4"/>
    <property type="match status" value="1"/>
</dbReference>
<comment type="similarity">
    <text evidence="2">Belongs to the TMCO4 family.</text>
</comment>
<dbReference type="PhylomeDB" id="A0A0K6S7P2"/>
<dbReference type="EMBL" id="CDMZ01001012">
    <property type="protein sequence ID" value="CUC09524.1"/>
    <property type="molecule type" value="Genomic_DNA"/>
</dbReference>
<keyword evidence="4 6" id="KW-1133">Transmembrane helix</keyword>
<name>A0A0K6S7P2_9ALVE</name>
<dbReference type="AlphaFoldDB" id="A0A0K6S7P2"/>
<reference evidence="7" key="1">
    <citation type="submission" date="2014-11" db="EMBL/GenBank/DDBJ databases">
        <title>Molecular phylogeny of cliff fern family Woodsiaceae with morphological implications.</title>
        <authorList>
            <person name="Shao Y.-Z."/>
            <person name="Wei R."/>
            <person name="Zhang X.-C."/>
        </authorList>
    </citation>
    <scope>NUCLEOTIDE SEQUENCE</scope>
</reference>